<evidence type="ECO:0000259" key="1">
    <source>
        <dbReference type="Pfam" id="PF13966"/>
    </source>
</evidence>
<comment type="caution">
    <text evidence="2">The sequence shown here is derived from an EMBL/GenBank/DDBJ whole genome shotgun (WGS) entry which is preliminary data.</text>
</comment>
<organism evidence="2 3">
    <name type="scientific">Lentinula lateritia</name>
    <dbReference type="NCBI Taxonomy" id="40482"/>
    <lineage>
        <taxon>Eukaryota</taxon>
        <taxon>Fungi</taxon>
        <taxon>Dikarya</taxon>
        <taxon>Basidiomycota</taxon>
        <taxon>Agaricomycotina</taxon>
        <taxon>Agaricomycetes</taxon>
        <taxon>Agaricomycetidae</taxon>
        <taxon>Agaricales</taxon>
        <taxon>Marasmiineae</taxon>
        <taxon>Omphalotaceae</taxon>
        <taxon>Lentinula</taxon>
    </lineage>
</organism>
<dbReference type="InterPro" id="IPR026960">
    <property type="entry name" value="RVT-Znf"/>
</dbReference>
<dbReference type="Proteomes" id="UP001150217">
    <property type="component" value="Unassembled WGS sequence"/>
</dbReference>
<name>A0ABQ8VJM5_9AGAR</name>
<accession>A0ABQ8VJM5</accession>
<feature type="domain" description="Reverse transcriptase zinc-binding" evidence="1">
    <location>
        <begin position="169"/>
        <end position="234"/>
    </location>
</feature>
<dbReference type="Gene3D" id="3.30.420.10">
    <property type="entry name" value="Ribonuclease H-like superfamily/Ribonuclease H"/>
    <property type="match status" value="1"/>
</dbReference>
<reference evidence="2" key="1">
    <citation type="submission" date="2022-08" db="EMBL/GenBank/DDBJ databases">
        <title>A Global Phylogenomic Analysis of the Shiitake Genus Lentinula.</title>
        <authorList>
            <consortium name="DOE Joint Genome Institute"/>
            <person name="Sierra-Patev S."/>
            <person name="Min B."/>
            <person name="Naranjo-Ortiz M."/>
            <person name="Looney B."/>
            <person name="Konkel Z."/>
            <person name="Slot J.C."/>
            <person name="Sakamoto Y."/>
            <person name="Steenwyk J.L."/>
            <person name="Rokas A."/>
            <person name="Carro J."/>
            <person name="Camarero S."/>
            <person name="Ferreira P."/>
            <person name="Molpeceres G."/>
            <person name="Ruiz-Duenas F.J."/>
            <person name="Serrano A."/>
            <person name="Henrissat B."/>
            <person name="Drula E."/>
            <person name="Hughes K.W."/>
            <person name="Mata J.L."/>
            <person name="Ishikawa N.K."/>
            <person name="Vargas-Isla R."/>
            <person name="Ushijima S."/>
            <person name="Smith C.A."/>
            <person name="Ahrendt S."/>
            <person name="Andreopoulos W."/>
            <person name="He G."/>
            <person name="Labutti K."/>
            <person name="Lipzen A."/>
            <person name="Ng V."/>
            <person name="Riley R."/>
            <person name="Sandor L."/>
            <person name="Barry K."/>
            <person name="Martinez A.T."/>
            <person name="Xiao Y."/>
            <person name="Gibbons J.G."/>
            <person name="Terashima K."/>
            <person name="Grigoriev I.V."/>
            <person name="Hibbett D.S."/>
        </authorList>
    </citation>
    <scope>NUCLEOTIDE SEQUENCE</scope>
    <source>
        <strain evidence="2">RHP3577 ss4</strain>
    </source>
</reference>
<dbReference type="EMBL" id="JANVFT010000027">
    <property type="protein sequence ID" value="KAJ4496614.1"/>
    <property type="molecule type" value="Genomic_DNA"/>
</dbReference>
<dbReference type="InterPro" id="IPR036397">
    <property type="entry name" value="RNaseH_sf"/>
</dbReference>
<dbReference type="Pfam" id="PF13966">
    <property type="entry name" value="zf-RVT"/>
    <property type="match status" value="1"/>
</dbReference>
<keyword evidence="3" id="KW-1185">Reference proteome</keyword>
<dbReference type="SUPFAM" id="SSF53098">
    <property type="entry name" value="Ribonuclease H-like"/>
    <property type="match status" value="1"/>
</dbReference>
<dbReference type="InterPro" id="IPR012337">
    <property type="entry name" value="RNaseH-like_sf"/>
</dbReference>
<protein>
    <recommendedName>
        <fullName evidence="1">Reverse transcriptase zinc-binding domain-containing protein</fullName>
    </recommendedName>
</protein>
<gene>
    <name evidence="2" type="ORF">C8R41DRAFT_895098</name>
</gene>
<evidence type="ECO:0000313" key="3">
    <source>
        <dbReference type="Proteomes" id="UP001150217"/>
    </source>
</evidence>
<sequence>MPIWYYKEADPMIRSMNHTAASTCLRTKHQVQTVGFLKHACELEDTGFIGTSNAELIKSTLASFRQRPTPTLLKWVKGHSGHERNKGADAMAKKAVEKERASYINLRPPCELHVTGAKLSAMTQARAYHAIRVKKSSGDSMIRRCTDINTMQVKNCIEDMFGYIPTLESFWKSIRHKDLKPKIQIFLWKIAHDAYWTGTRWAKLSKPELQERALCKECNEVDDFTHILTRCQSSGQEIVWKLAEDVWMRKSNNIPWRNPSIGDILGCGLARIKIQHTILICRLWKLLIAHSAYLIWVLRCERVIGNDGSATPNAEVQNRWCKMINDLLRMDCCMTNKRYESKALPKGLILQTWRGVLKDEGNLPKDWTNTNGVLVGTTEKERDDG</sequence>
<proteinExistence type="predicted"/>
<evidence type="ECO:0000313" key="2">
    <source>
        <dbReference type="EMBL" id="KAJ4496614.1"/>
    </source>
</evidence>